<keyword evidence="3" id="KW-0949">S-adenosyl-L-methionine</keyword>
<feature type="domain" description="CheR-type methyltransferase" evidence="5">
    <location>
        <begin position="6"/>
        <end position="232"/>
    </location>
</feature>
<keyword evidence="1 6" id="KW-0489">Methyltransferase</keyword>
<evidence type="ECO:0000313" key="7">
    <source>
        <dbReference type="Proteomes" id="UP000001977"/>
    </source>
</evidence>
<dbReference type="Proteomes" id="UP000001977">
    <property type="component" value="Chromosome"/>
</dbReference>
<dbReference type="PROSITE" id="PS50005">
    <property type="entry name" value="TPR"/>
    <property type="match status" value="1"/>
</dbReference>
<keyword evidence="7" id="KW-1185">Reference proteome</keyword>
<dbReference type="PROSITE" id="PS50123">
    <property type="entry name" value="CHER"/>
    <property type="match status" value="1"/>
</dbReference>
<dbReference type="PANTHER" id="PTHR24422:SF19">
    <property type="entry name" value="CHEMOTAXIS PROTEIN METHYLTRANSFERASE"/>
    <property type="match status" value="1"/>
</dbReference>
<dbReference type="OrthoDB" id="9816309at2"/>
<feature type="repeat" description="TPR" evidence="4">
    <location>
        <begin position="341"/>
        <end position="374"/>
    </location>
</feature>
<keyword evidence="2 6" id="KW-0808">Transferase</keyword>
<dbReference type="HOGENOM" id="CLU_025854_4_0_4"/>
<reference evidence="6 7" key="1">
    <citation type="journal article" date="2006" name="J. Bacteriol.">
        <title>Comparison of the genome sequence of the poultry pathogen Bordetella avium with those of B. bronchiseptica, B. pertussis, and B. parapertussis reveals extensive diversity in surface structures associated with host interaction.</title>
        <authorList>
            <person name="Sebaihia M."/>
            <person name="Preston A."/>
            <person name="Maskell D.J."/>
            <person name="Kuzmiak H."/>
            <person name="Connell T.D."/>
            <person name="King N.D."/>
            <person name="Orndorff P.E."/>
            <person name="Miyamoto D.M."/>
            <person name="Thomson N.R."/>
            <person name="Harris D."/>
            <person name="Goble A."/>
            <person name="Lord A."/>
            <person name="Murphy L."/>
            <person name="Quail M.A."/>
            <person name="Rutter S."/>
            <person name="Squares R."/>
            <person name="Squares S."/>
            <person name="Woodward J."/>
            <person name="Parkhill J."/>
            <person name="Temple L.M."/>
        </authorList>
    </citation>
    <scope>NUCLEOTIDE SEQUENCE [LARGE SCALE GENOMIC DNA]</scope>
    <source>
        <strain evidence="6 7">197N</strain>
    </source>
</reference>
<organism evidence="6 7">
    <name type="scientific">Bordetella avium (strain 197N)</name>
    <dbReference type="NCBI Taxonomy" id="360910"/>
    <lineage>
        <taxon>Bacteria</taxon>
        <taxon>Pseudomonadati</taxon>
        <taxon>Pseudomonadota</taxon>
        <taxon>Betaproteobacteria</taxon>
        <taxon>Burkholderiales</taxon>
        <taxon>Alcaligenaceae</taxon>
        <taxon>Bordetella</taxon>
    </lineage>
</organism>
<dbReference type="InterPro" id="IPR029063">
    <property type="entry name" value="SAM-dependent_MTases_sf"/>
</dbReference>
<proteinExistence type="predicted"/>
<dbReference type="GO" id="GO:0032259">
    <property type="term" value="P:methylation"/>
    <property type="evidence" value="ECO:0007669"/>
    <property type="project" value="UniProtKB-KW"/>
</dbReference>
<evidence type="ECO:0000256" key="3">
    <source>
        <dbReference type="ARBA" id="ARBA00022691"/>
    </source>
</evidence>
<dbReference type="EMBL" id="AM167904">
    <property type="protein sequence ID" value="CAJ48631.1"/>
    <property type="molecule type" value="Genomic_DNA"/>
</dbReference>
<dbReference type="InterPro" id="IPR000780">
    <property type="entry name" value="CheR_MeTrfase"/>
</dbReference>
<dbReference type="SUPFAM" id="SSF47757">
    <property type="entry name" value="Chemotaxis receptor methyltransferase CheR, N-terminal domain"/>
    <property type="match status" value="1"/>
</dbReference>
<dbReference type="KEGG" id="bav:BAV1022"/>
<evidence type="ECO:0000313" key="6">
    <source>
        <dbReference type="EMBL" id="CAJ48631.1"/>
    </source>
</evidence>
<evidence type="ECO:0000259" key="5">
    <source>
        <dbReference type="PROSITE" id="PS50123"/>
    </source>
</evidence>
<sequence length="406" mass="43812">MIQPDFPELLKRRIGLDTACIGEAAVSRAVRLRMQASGVDDEASYWTRLLSSEEEMQQLIEAVVVPETWFFRYPESLKALAGLALRHRGELRILSLPCSTGEEPYSIAMALLDAGLKPEAFRIDGVDVSERALAVAQAGRYGRNAFRGGEQGFRLRYFDAHGQLSRAVMNCVRFMQGNLFDPVLQAGLPGYDVLFCRNLLIYFDSTTQARALATMTRMVSTDGAIFVGPAEASLLTARGYPALAGAGAFAFSARPAPMPALRPRRAPARSSVAALSQAAPRPPAFSSAVRLLPVPPPASPPVDAAQRDAALQSVAALADQGRLDEAWAASEAFMAKHGASAGIWYLRGLIKDAGGQVEAAHDAYRKALYLDPAHRQAMLQLAALLHAEGKQEASERLSARARRLGP</sequence>
<dbReference type="PANTHER" id="PTHR24422">
    <property type="entry name" value="CHEMOTAXIS PROTEIN METHYLTRANSFERASE"/>
    <property type="match status" value="1"/>
</dbReference>
<dbReference type="Pfam" id="PF01739">
    <property type="entry name" value="CheR"/>
    <property type="match status" value="1"/>
</dbReference>
<name>Q2KV72_BORA1</name>
<accession>Q2KV72</accession>
<dbReference type="SUPFAM" id="SSF48452">
    <property type="entry name" value="TPR-like"/>
    <property type="match status" value="1"/>
</dbReference>
<dbReference type="SUPFAM" id="SSF53335">
    <property type="entry name" value="S-adenosyl-L-methionine-dependent methyltransferases"/>
    <property type="match status" value="1"/>
</dbReference>
<dbReference type="GO" id="GO:0008983">
    <property type="term" value="F:protein-glutamate O-methyltransferase activity"/>
    <property type="evidence" value="ECO:0007669"/>
    <property type="project" value="UniProtKB-EC"/>
</dbReference>
<dbReference type="RefSeq" id="WP_012416708.1">
    <property type="nucleotide sequence ID" value="NC_010645.1"/>
</dbReference>
<keyword evidence="4" id="KW-0802">TPR repeat</keyword>
<dbReference type="SMART" id="SM00138">
    <property type="entry name" value="MeTrc"/>
    <property type="match status" value="1"/>
</dbReference>
<dbReference type="Gene3D" id="1.25.40.10">
    <property type="entry name" value="Tetratricopeptide repeat domain"/>
    <property type="match status" value="1"/>
</dbReference>
<evidence type="ECO:0000256" key="2">
    <source>
        <dbReference type="ARBA" id="ARBA00022679"/>
    </source>
</evidence>
<dbReference type="STRING" id="360910.BAV1022"/>
<dbReference type="eggNOG" id="COG1352">
    <property type="taxonomic scope" value="Bacteria"/>
</dbReference>
<dbReference type="Gene3D" id="3.40.50.150">
    <property type="entry name" value="Vaccinia Virus protein VP39"/>
    <property type="match status" value="1"/>
</dbReference>
<protein>
    <submittedName>
        <fullName evidence="6">Chemotaxis protein methyltransferase</fullName>
        <ecNumber evidence="6">2.1.1.80</ecNumber>
    </submittedName>
</protein>
<dbReference type="InterPro" id="IPR011990">
    <property type="entry name" value="TPR-like_helical_dom_sf"/>
</dbReference>
<evidence type="ECO:0000256" key="4">
    <source>
        <dbReference type="PROSITE-ProRule" id="PRU00339"/>
    </source>
</evidence>
<dbReference type="EC" id="2.1.1.80" evidence="6"/>
<gene>
    <name evidence="6" type="primary">cheR</name>
    <name evidence="6" type="ordered locus">BAV1022</name>
</gene>
<dbReference type="InterPro" id="IPR019734">
    <property type="entry name" value="TPR_rpt"/>
</dbReference>
<dbReference type="InterPro" id="IPR050903">
    <property type="entry name" value="Bact_Chemotaxis_MeTrfase"/>
</dbReference>
<dbReference type="InterPro" id="IPR022642">
    <property type="entry name" value="CheR_C"/>
</dbReference>
<dbReference type="AlphaFoldDB" id="Q2KV72"/>
<dbReference type="PRINTS" id="PR00996">
    <property type="entry name" value="CHERMTFRASE"/>
</dbReference>
<evidence type="ECO:0000256" key="1">
    <source>
        <dbReference type="ARBA" id="ARBA00022603"/>
    </source>
</evidence>